<dbReference type="PANTHER" id="PTHR11143">
    <property type="entry name" value="60S RIBOSOMAL PROTEIN L26 FAMILY MEMBER"/>
    <property type="match status" value="1"/>
</dbReference>
<evidence type="ECO:0000313" key="5">
    <source>
        <dbReference type="Proteomes" id="UP001341840"/>
    </source>
</evidence>
<name>A0ABU6R2V4_9FABA</name>
<organism evidence="4 5">
    <name type="scientific">Stylosanthes scabra</name>
    <dbReference type="NCBI Taxonomy" id="79078"/>
    <lineage>
        <taxon>Eukaryota</taxon>
        <taxon>Viridiplantae</taxon>
        <taxon>Streptophyta</taxon>
        <taxon>Embryophyta</taxon>
        <taxon>Tracheophyta</taxon>
        <taxon>Spermatophyta</taxon>
        <taxon>Magnoliopsida</taxon>
        <taxon>eudicotyledons</taxon>
        <taxon>Gunneridae</taxon>
        <taxon>Pentapetalae</taxon>
        <taxon>rosids</taxon>
        <taxon>fabids</taxon>
        <taxon>Fabales</taxon>
        <taxon>Fabaceae</taxon>
        <taxon>Papilionoideae</taxon>
        <taxon>50 kb inversion clade</taxon>
        <taxon>dalbergioids sensu lato</taxon>
        <taxon>Dalbergieae</taxon>
        <taxon>Pterocarpus clade</taxon>
        <taxon>Stylosanthes</taxon>
    </lineage>
</organism>
<dbReference type="InterPro" id="IPR014722">
    <property type="entry name" value="Rib_uL2_dom2"/>
</dbReference>
<comment type="caution">
    <text evidence="4">The sequence shown here is derived from an EMBL/GenBank/DDBJ whole genome shotgun (WGS) entry which is preliminary data.</text>
</comment>
<protein>
    <submittedName>
        <fullName evidence="4">Uncharacterized protein</fullName>
    </submittedName>
</protein>
<evidence type="ECO:0000256" key="1">
    <source>
        <dbReference type="ARBA" id="ARBA00010618"/>
    </source>
</evidence>
<dbReference type="Pfam" id="PF16906">
    <property type="entry name" value="Ribosomal_L26"/>
    <property type="match status" value="1"/>
</dbReference>
<evidence type="ECO:0000313" key="4">
    <source>
        <dbReference type="EMBL" id="MED6118211.1"/>
    </source>
</evidence>
<dbReference type="InterPro" id="IPR005756">
    <property type="entry name" value="Ribosomal_uL24_euk/arc"/>
</dbReference>
<keyword evidence="3" id="KW-0687">Ribonucleoprotein</keyword>
<accession>A0ABU6R2V4</accession>
<evidence type="ECO:0000256" key="2">
    <source>
        <dbReference type="ARBA" id="ARBA00022980"/>
    </source>
</evidence>
<comment type="similarity">
    <text evidence="1">Belongs to the universal ribosomal protein uL24 family.</text>
</comment>
<reference evidence="4 5" key="1">
    <citation type="journal article" date="2023" name="Plants (Basel)">
        <title>Bridging the Gap: Combining Genomics and Transcriptomics Approaches to Understand Stylosanthes scabra, an Orphan Legume from the Brazilian Caatinga.</title>
        <authorList>
            <person name="Ferreira-Neto J.R.C."/>
            <person name="da Silva M.D."/>
            <person name="Binneck E."/>
            <person name="de Melo N.F."/>
            <person name="da Silva R.H."/>
            <person name="de Melo A.L.T.M."/>
            <person name="Pandolfi V."/>
            <person name="Bustamante F.O."/>
            <person name="Brasileiro-Vidal A.C."/>
            <person name="Benko-Iseppon A.M."/>
        </authorList>
    </citation>
    <scope>NUCLEOTIDE SEQUENCE [LARGE SCALE GENOMIC DNA]</scope>
    <source>
        <tissue evidence="4">Leaves</tissue>
    </source>
</reference>
<dbReference type="Gene3D" id="2.30.30.30">
    <property type="match status" value="1"/>
</dbReference>
<gene>
    <name evidence="4" type="ORF">PIB30_000840</name>
</gene>
<evidence type="ECO:0000256" key="3">
    <source>
        <dbReference type="ARBA" id="ARBA00023274"/>
    </source>
</evidence>
<dbReference type="EMBL" id="JASCZI010030210">
    <property type="protein sequence ID" value="MED6118211.1"/>
    <property type="molecule type" value="Genomic_DNA"/>
</dbReference>
<keyword evidence="5" id="KW-1185">Reference proteome</keyword>
<keyword evidence="2" id="KW-0689">Ribosomal protein</keyword>
<dbReference type="Proteomes" id="UP001341840">
    <property type="component" value="Unassembled WGS sequence"/>
</dbReference>
<proteinExistence type="inferred from homology"/>
<sequence>MKFNPRVSISRRKAYFTAPLRVRLVLRAHFSPSTLQVYGRKRVIHIEKVNGSTINIGIYLSKIVITKLCFNKDRESLLDCKAKGRAATDKKKKGTKYAPEDILQTVDLIYSLSSSLYI</sequence>